<gene>
    <name evidence="2" type="ORF">H4W34_006398</name>
</gene>
<dbReference type="EMBL" id="JADBDZ010000001">
    <property type="protein sequence ID" value="MBE1536565.1"/>
    <property type="molecule type" value="Genomic_DNA"/>
</dbReference>
<dbReference type="InterPro" id="IPR050508">
    <property type="entry name" value="Methyltransf_Superfamily"/>
</dbReference>
<dbReference type="CDD" id="cd02440">
    <property type="entry name" value="AdoMet_MTases"/>
    <property type="match status" value="1"/>
</dbReference>
<proteinExistence type="predicted"/>
<comment type="caution">
    <text evidence="2">The sequence shown here is derived from an EMBL/GenBank/DDBJ whole genome shotgun (WGS) entry which is preliminary data.</text>
</comment>
<name>A0ABR9K2K4_9ACTN</name>
<keyword evidence="2" id="KW-0830">Ubiquinone</keyword>
<dbReference type="Pfam" id="PF13649">
    <property type="entry name" value="Methyltransf_25"/>
    <property type="match status" value="1"/>
</dbReference>
<dbReference type="Proteomes" id="UP000627838">
    <property type="component" value="Unassembled WGS sequence"/>
</dbReference>
<reference evidence="2 3" key="1">
    <citation type="submission" date="2020-10" db="EMBL/GenBank/DDBJ databases">
        <title>Sequencing the genomes of 1000 actinobacteria strains.</title>
        <authorList>
            <person name="Klenk H.-P."/>
        </authorList>
    </citation>
    <scope>NUCLEOTIDE SEQUENCE [LARGE SCALE GENOMIC DNA]</scope>
    <source>
        <strain evidence="2 3">DSM 46744</strain>
    </source>
</reference>
<protein>
    <submittedName>
        <fullName evidence="2">Ubiquinone/menaquinone biosynthesis C-methylase UbiE</fullName>
    </submittedName>
</protein>
<evidence type="ECO:0000313" key="3">
    <source>
        <dbReference type="Proteomes" id="UP000627838"/>
    </source>
</evidence>
<evidence type="ECO:0000313" key="2">
    <source>
        <dbReference type="EMBL" id="MBE1536565.1"/>
    </source>
</evidence>
<evidence type="ECO:0000259" key="1">
    <source>
        <dbReference type="Pfam" id="PF13649"/>
    </source>
</evidence>
<feature type="domain" description="Methyltransferase" evidence="1">
    <location>
        <begin position="177"/>
        <end position="273"/>
    </location>
</feature>
<sequence>MSQRDRAGLEFLGSLQGYTGGVLQPAAAERYAELVPEPPQGLRERRRSVDEALADHGPWLFDRLFTRYVAEEIYVRSIPAAERARAGIEEWLDVPSDAPGSLTLDPDLDPPAYHAEGFHLTTGGWDGHDLMGVVISDLGYRYVLMPGGVGAVRAGENLMDQRTQVIREAPRRDYRRILEPGCGNGRFAVAVSDELPDAQYVGVELSRTQLEYARARCVHEGRSWELIQAAAEDTRLPDASVDLVAIFTLFHETPPKATEAILAEMFRVLEPGGDLVIGDIAPVERNGAFRSAVLDWETEHRGEPFMRSYLRLDMPSLVERAGFTDVKAYGLGKGDYPWIVRAHKEDQ</sequence>
<dbReference type="PANTHER" id="PTHR42912">
    <property type="entry name" value="METHYLTRANSFERASE"/>
    <property type="match status" value="1"/>
</dbReference>
<keyword evidence="3" id="KW-1185">Reference proteome</keyword>
<dbReference type="RefSeq" id="WP_192762582.1">
    <property type="nucleotide sequence ID" value="NZ_JADBDZ010000001.1"/>
</dbReference>
<accession>A0ABR9K2K4</accession>
<dbReference type="SUPFAM" id="SSF53335">
    <property type="entry name" value="S-adenosyl-L-methionine-dependent methyltransferases"/>
    <property type="match status" value="1"/>
</dbReference>
<dbReference type="InterPro" id="IPR041698">
    <property type="entry name" value="Methyltransf_25"/>
</dbReference>
<organism evidence="2 3">
    <name type="scientific">Actinomadura algeriensis</name>
    <dbReference type="NCBI Taxonomy" id="1679523"/>
    <lineage>
        <taxon>Bacteria</taxon>
        <taxon>Bacillati</taxon>
        <taxon>Actinomycetota</taxon>
        <taxon>Actinomycetes</taxon>
        <taxon>Streptosporangiales</taxon>
        <taxon>Thermomonosporaceae</taxon>
        <taxon>Actinomadura</taxon>
    </lineage>
</organism>
<dbReference type="Gene3D" id="3.40.50.150">
    <property type="entry name" value="Vaccinia Virus protein VP39"/>
    <property type="match status" value="1"/>
</dbReference>
<dbReference type="InterPro" id="IPR029063">
    <property type="entry name" value="SAM-dependent_MTases_sf"/>
</dbReference>